<dbReference type="EMBL" id="JACORU010000006">
    <property type="protein sequence ID" value="MBC5766201.1"/>
    <property type="molecule type" value="Genomic_DNA"/>
</dbReference>
<reference evidence="1" key="1">
    <citation type="submission" date="2020-08" db="EMBL/GenBank/DDBJ databases">
        <title>Ramlibacter sp. GTP1 16S ribosomal RNA gene genome sequencing and assembly.</title>
        <authorList>
            <person name="Kang M."/>
        </authorList>
    </citation>
    <scope>NUCLEOTIDE SEQUENCE</scope>
    <source>
        <strain evidence="1">GTP1</strain>
    </source>
</reference>
<dbReference type="InterPro" id="IPR021848">
    <property type="entry name" value="HODM_asu-like"/>
</dbReference>
<dbReference type="Proteomes" id="UP000596827">
    <property type="component" value="Unassembled WGS sequence"/>
</dbReference>
<accession>A0A923M9L3</accession>
<organism evidence="1 2">
    <name type="scientific">Ramlibacter albus</name>
    <dbReference type="NCBI Taxonomy" id="2079448"/>
    <lineage>
        <taxon>Bacteria</taxon>
        <taxon>Pseudomonadati</taxon>
        <taxon>Pseudomonadota</taxon>
        <taxon>Betaproteobacteria</taxon>
        <taxon>Burkholderiales</taxon>
        <taxon>Comamonadaceae</taxon>
        <taxon>Ramlibacter</taxon>
    </lineage>
</organism>
<gene>
    <name evidence="1" type="ORF">H8R02_17170</name>
</gene>
<comment type="caution">
    <text evidence="1">The sequence shown here is derived from an EMBL/GenBank/DDBJ whole genome shotgun (WGS) entry which is preliminary data.</text>
</comment>
<keyword evidence="2" id="KW-1185">Reference proteome</keyword>
<dbReference type="RefSeq" id="WP_187082672.1">
    <property type="nucleotide sequence ID" value="NZ_JACORU010000006.1"/>
</dbReference>
<sequence length="257" mass="28323">MDFEFSNVAVPFRMQPGLRKLVPGTPQLTRLDPASRLYAEKLAVVQAGQSRLADAGFDPAEALAAIGQREPFQGPVELAFEEDFAVLDGATGKLLWLCVCVPSHWAPEEKIGLPLAAVHATVADNALLLAASQQLVQLVTGNDAYERFVWTVTPSGRYDQHPKRHAREPWPAHLDDEAFAARCWLRAERQSFIPFGNRQAVFTIRVMLQPLAQAVDTSEKAQRLQDSLASMSGAVLAYKNLATAREPLLRWLGRKAA</sequence>
<name>A0A923M9L3_9BURK</name>
<protein>
    <submittedName>
        <fullName evidence="1">DUF3445 domain-containing protein</fullName>
    </submittedName>
</protein>
<evidence type="ECO:0000313" key="1">
    <source>
        <dbReference type="EMBL" id="MBC5766201.1"/>
    </source>
</evidence>
<evidence type="ECO:0000313" key="2">
    <source>
        <dbReference type="Proteomes" id="UP000596827"/>
    </source>
</evidence>
<dbReference type="Pfam" id="PF11927">
    <property type="entry name" value="HODM_asu-like"/>
    <property type="match status" value="1"/>
</dbReference>
<proteinExistence type="predicted"/>
<dbReference type="AlphaFoldDB" id="A0A923M9L3"/>